<dbReference type="InterPro" id="IPR004329">
    <property type="entry name" value="CcmE"/>
</dbReference>
<evidence type="ECO:0000256" key="3">
    <source>
        <dbReference type="ARBA" id="ARBA00022748"/>
    </source>
</evidence>
<keyword evidence="2" id="KW-0408">Iron</keyword>
<keyword evidence="2" id="KW-0349">Heme</keyword>
<dbReference type="GO" id="GO:0005886">
    <property type="term" value="C:plasma membrane"/>
    <property type="evidence" value="ECO:0007669"/>
    <property type="project" value="InterPro"/>
</dbReference>
<keyword evidence="2" id="KW-0479">Metal-binding</keyword>
<dbReference type="InterPro" id="IPR036127">
    <property type="entry name" value="CcmE-like_sf"/>
</dbReference>
<gene>
    <name evidence="5" type="ordered locus">CHU_3243</name>
</gene>
<proteinExistence type="predicted"/>
<evidence type="ECO:0000256" key="4">
    <source>
        <dbReference type="ARBA" id="ARBA00023136"/>
    </source>
</evidence>
<sequence length="136" mass="15320">MKLSYILLLVVIAVAVGVIISTTGSASQYVDFEQAAKMAEEGDDEMVHVVGKLLKNEQGEFVGMNYNPGIDPNHFEFLLTDTKNKIQKVLFFQPKPQDFEKAEQIVIIGHIKKDVFVADKILMKCPSKYEDKEVKI</sequence>
<organism evidence="5 6">
    <name type="scientific">Cytophaga hutchinsonii (strain ATCC 33406 / DSM 1761 / CIP 103989 / NBRC 15051 / NCIMB 9469 / D465)</name>
    <dbReference type="NCBI Taxonomy" id="269798"/>
    <lineage>
        <taxon>Bacteria</taxon>
        <taxon>Pseudomonadati</taxon>
        <taxon>Bacteroidota</taxon>
        <taxon>Cytophagia</taxon>
        <taxon>Cytophagales</taxon>
        <taxon>Cytophagaceae</taxon>
        <taxon>Cytophaga</taxon>
    </lineage>
</organism>
<keyword evidence="6" id="KW-1185">Reference proteome</keyword>
<evidence type="ECO:0000256" key="1">
    <source>
        <dbReference type="ARBA" id="ARBA00004370"/>
    </source>
</evidence>
<keyword evidence="3" id="KW-0201">Cytochrome c-type biogenesis</keyword>
<protein>
    <recommendedName>
        <fullName evidence="7">Cytochrome c-type biogenesis protein</fullName>
    </recommendedName>
</protein>
<evidence type="ECO:0000313" key="6">
    <source>
        <dbReference type="Proteomes" id="UP000001822"/>
    </source>
</evidence>
<dbReference type="GO" id="GO:0020037">
    <property type="term" value="F:heme binding"/>
    <property type="evidence" value="ECO:0007669"/>
    <property type="project" value="InterPro"/>
</dbReference>
<evidence type="ECO:0000256" key="2">
    <source>
        <dbReference type="ARBA" id="ARBA00022617"/>
    </source>
</evidence>
<dbReference type="Gene3D" id="2.40.50.140">
    <property type="entry name" value="Nucleic acid-binding proteins"/>
    <property type="match status" value="1"/>
</dbReference>
<dbReference type="EMBL" id="CP000383">
    <property type="protein sequence ID" value="ABG60483.1"/>
    <property type="molecule type" value="Genomic_DNA"/>
</dbReference>
<dbReference type="Pfam" id="PF03100">
    <property type="entry name" value="CcmE"/>
    <property type="match status" value="1"/>
</dbReference>
<evidence type="ECO:0008006" key="7">
    <source>
        <dbReference type="Google" id="ProtNLM"/>
    </source>
</evidence>
<keyword evidence="4" id="KW-0472">Membrane</keyword>
<dbReference type="RefSeq" id="WP_011586593.1">
    <property type="nucleotide sequence ID" value="NC_008255.1"/>
</dbReference>
<dbReference type="GO" id="GO:0017004">
    <property type="term" value="P:cytochrome complex assembly"/>
    <property type="evidence" value="ECO:0007669"/>
    <property type="project" value="UniProtKB-KW"/>
</dbReference>
<dbReference type="GO" id="GO:0017003">
    <property type="term" value="P:protein-heme linkage"/>
    <property type="evidence" value="ECO:0007669"/>
    <property type="project" value="InterPro"/>
</dbReference>
<dbReference type="KEGG" id="chu:CHU_3243"/>
<name>A0A6N4SV83_CYTH3</name>
<dbReference type="InterPro" id="IPR012340">
    <property type="entry name" value="NA-bd_OB-fold"/>
</dbReference>
<dbReference type="AlphaFoldDB" id="A0A6N4SV83"/>
<dbReference type="OrthoDB" id="1524250at2"/>
<evidence type="ECO:0000313" key="5">
    <source>
        <dbReference type="EMBL" id="ABG60483.1"/>
    </source>
</evidence>
<dbReference type="SUPFAM" id="SSF82093">
    <property type="entry name" value="Heme chaperone CcmE"/>
    <property type="match status" value="1"/>
</dbReference>
<dbReference type="Proteomes" id="UP000001822">
    <property type="component" value="Chromosome"/>
</dbReference>
<reference evidence="5 6" key="1">
    <citation type="journal article" date="2007" name="Appl. Environ. Microbiol.">
        <title>Genome sequence of the cellulolytic gliding bacterium Cytophaga hutchinsonii.</title>
        <authorList>
            <person name="Xie G."/>
            <person name="Bruce D.C."/>
            <person name="Challacombe J.F."/>
            <person name="Chertkov O."/>
            <person name="Detter J.C."/>
            <person name="Gilna P."/>
            <person name="Han C.S."/>
            <person name="Lucas S."/>
            <person name="Misra M."/>
            <person name="Myers G.L."/>
            <person name="Richardson P."/>
            <person name="Tapia R."/>
            <person name="Thayer N."/>
            <person name="Thompson L.S."/>
            <person name="Brettin T.S."/>
            <person name="Henrissat B."/>
            <person name="Wilson D.B."/>
            <person name="McBride M.J."/>
        </authorList>
    </citation>
    <scope>NUCLEOTIDE SEQUENCE [LARGE SCALE GENOMIC DNA]</scope>
    <source>
        <strain evidence="6">ATCC 33406 / DSM 1761 / CIP 103989 / NBRC 15051 / NCIMB 9469 / D465</strain>
    </source>
</reference>
<comment type="subcellular location">
    <subcellularLocation>
        <location evidence="1">Membrane</location>
    </subcellularLocation>
</comment>
<accession>A0A6N4SV83</accession>